<evidence type="ECO:0000313" key="14">
    <source>
        <dbReference type="EMBL" id="CAL5137486.1"/>
    </source>
</evidence>
<evidence type="ECO:0000256" key="8">
    <source>
        <dbReference type="ARBA" id="ARBA00022630"/>
    </source>
</evidence>
<evidence type="ECO:0000256" key="9">
    <source>
        <dbReference type="ARBA" id="ARBA00022643"/>
    </source>
</evidence>
<dbReference type="PANTHER" id="PTHR10851:SF0">
    <property type="entry name" value="PYRIDOXINE-5'-PHOSPHATE OXIDASE"/>
    <property type="match status" value="1"/>
</dbReference>
<keyword evidence="11" id="KW-0664">Pyridoxine biosynthesis</keyword>
<name>A0AAV2TND2_CALDB</name>
<dbReference type="Pfam" id="PF10590">
    <property type="entry name" value="PNP_phzG_C"/>
    <property type="match status" value="1"/>
</dbReference>
<dbReference type="InterPro" id="IPR000659">
    <property type="entry name" value="Pyridox_Oxase"/>
</dbReference>
<evidence type="ECO:0000256" key="4">
    <source>
        <dbReference type="ARBA" id="ARBA00005037"/>
    </source>
</evidence>
<dbReference type="EMBL" id="CAXLJL010000401">
    <property type="protein sequence ID" value="CAL5137486.1"/>
    <property type="molecule type" value="Genomic_DNA"/>
</dbReference>
<dbReference type="InterPro" id="IPR019576">
    <property type="entry name" value="Pyridoxamine_oxidase_dimer_C"/>
</dbReference>
<evidence type="ECO:0000256" key="10">
    <source>
        <dbReference type="ARBA" id="ARBA00023002"/>
    </source>
</evidence>
<sequence>MLKIGLFIRRSMAQKLDLSAFRTPYRSEAETFGPVDIKCKDPITLFKLWLEEAIKSDQVYEANAMVLSTCSSSGLPSLRYVLLKGLDERGFHFFTNYNSRKAAELEENPHAALLFYWEPLKRQVRIEGTVTRLSAEENDRYFASRPKKSQISATVSPQSKVVPSREYLETKFTELEKLYPDEEKVPRPENWGGYAVLPLRMEFWQGQTTRLHDRILFRRLSPGEVVDPSCTFTGENGCTGWFVTVCSASAPHPVTS</sequence>
<dbReference type="GO" id="GO:0008615">
    <property type="term" value="P:pyridoxine biosynthetic process"/>
    <property type="evidence" value="ECO:0007669"/>
    <property type="project" value="UniProtKB-KW"/>
</dbReference>
<comment type="cofactor">
    <cofactor evidence="1">
        <name>FMN</name>
        <dbReference type="ChEBI" id="CHEBI:58210"/>
    </cofactor>
</comment>
<evidence type="ECO:0000256" key="7">
    <source>
        <dbReference type="ARBA" id="ARBA00012801"/>
    </source>
</evidence>
<keyword evidence="8" id="KW-0285">Flavoprotein</keyword>
<comment type="pathway">
    <text evidence="4">Cofactor metabolism; pyridoxal 5'-phosphate salvage; pyridoxal 5'-phosphate from pyridoxine 5'-phosphate: step 1/1.</text>
</comment>
<evidence type="ECO:0000256" key="2">
    <source>
        <dbReference type="ARBA" id="ARBA00003691"/>
    </source>
</evidence>
<dbReference type="HAMAP" id="MF_01629">
    <property type="entry name" value="PdxH"/>
    <property type="match status" value="1"/>
</dbReference>
<gene>
    <name evidence="14" type="ORF">CDAUBV1_LOCUS11792</name>
</gene>
<dbReference type="NCBIfam" id="NF004231">
    <property type="entry name" value="PRK05679.1"/>
    <property type="match status" value="1"/>
</dbReference>
<reference evidence="14" key="1">
    <citation type="submission" date="2024-06" db="EMBL/GenBank/DDBJ databases">
        <authorList>
            <person name="Liu X."/>
            <person name="Lenzi L."/>
            <person name="Haldenby T S."/>
            <person name="Uol C."/>
        </authorList>
    </citation>
    <scope>NUCLEOTIDE SEQUENCE</scope>
</reference>
<keyword evidence="9" id="KW-0288">FMN</keyword>
<dbReference type="Pfam" id="PF01243">
    <property type="entry name" value="PNPOx_N"/>
    <property type="match status" value="1"/>
</dbReference>
<dbReference type="PANTHER" id="PTHR10851">
    <property type="entry name" value="PYRIDOXINE-5-PHOSPHATE OXIDASE"/>
    <property type="match status" value="1"/>
</dbReference>
<dbReference type="FunFam" id="2.30.110.10:FF:000005">
    <property type="entry name" value="NAD(P)H-hydrate epimerase"/>
    <property type="match status" value="1"/>
</dbReference>
<protein>
    <recommendedName>
        <fullName evidence="7">pyridoxal 5'-phosphate synthase</fullName>
        <ecNumber evidence="7">1.4.3.5</ecNumber>
    </recommendedName>
</protein>
<comment type="pathway">
    <text evidence="3">Cofactor metabolism; pyridoxal 5'-phosphate salvage; pyridoxal 5'-phosphate from pyridoxamine 5'-phosphate: step 1/1.</text>
</comment>
<evidence type="ECO:0000256" key="1">
    <source>
        <dbReference type="ARBA" id="ARBA00001917"/>
    </source>
</evidence>
<dbReference type="AlphaFoldDB" id="A0AAV2TND2"/>
<evidence type="ECO:0000256" key="11">
    <source>
        <dbReference type="ARBA" id="ARBA00023096"/>
    </source>
</evidence>
<evidence type="ECO:0000256" key="5">
    <source>
        <dbReference type="ARBA" id="ARBA00007301"/>
    </source>
</evidence>
<comment type="similarity">
    <text evidence="5">Belongs to the pyridoxamine 5'-phosphate oxidase family.</text>
</comment>
<accession>A0AAV2TND2</accession>
<evidence type="ECO:0000313" key="15">
    <source>
        <dbReference type="Proteomes" id="UP001497525"/>
    </source>
</evidence>
<dbReference type="InterPro" id="IPR012349">
    <property type="entry name" value="Split_barrel_FMN-bd"/>
</dbReference>
<feature type="domain" description="Pyridoxamine 5'-phosphate oxidase N-terminal" evidence="12">
    <location>
        <begin position="59"/>
        <end position="177"/>
    </location>
</feature>
<comment type="subunit">
    <text evidence="6">Homodimer.</text>
</comment>
<evidence type="ECO:0000256" key="6">
    <source>
        <dbReference type="ARBA" id="ARBA00011738"/>
    </source>
</evidence>
<dbReference type="GO" id="GO:0004733">
    <property type="term" value="F:pyridoxamine phosphate oxidase activity"/>
    <property type="evidence" value="ECO:0007669"/>
    <property type="project" value="UniProtKB-EC"/>
</dbReference>
<dbReference type="InterPro" id="IPR011576">
    <property type="entry name" value="Pyridox_Oxase_N"/>
</dbReference>
<evidence type="ECO:0000259" key="13">
    <source>
        <dbReference type="Pfam" id="PF10590"/>
    </source>
</evidence>
<dbReference type="PROSITE" id="PS01064">
    <property type="entry name" value="PYRIDOX_OXIDASE"/>
    <property type="match status" value="1"/>
</dbReference>
<dbReference type="NCBIfam" id="TIGR00558">
    <property type="entry name" value="pdxH"/>
    <property type="match status" value="1"/>
</dbReference>
<comment type="function">
    <text evidence="2">Catalyzes the oxidation of either pyridoxine 5'-phosphate (PNP) or pyridoxamine 5'-phosphate (PMP) into pyridoxal 5'-phosphate (PLP).</text>
</comment>
<dbReference type="EC" id="1.4.3.5" evidence="7"/>
<dbReference type="Proteomes" id="UP001497525">
    <property type="component" value="Unassembled WGS sequence"/>
</dbReference>
<feature type="domain" description="Pyridoxine 5'-phosphate oxidase dimerisation C-terminal" evidence="13">
    <location>
        <begin position="191"/>
        <end position="220"/>
    </location>
</feature>
<evidence type="ECO:0000256" key="3">
    <source>
        <dbReference type="ARBA" id="ARBA00004738"/>
    </source>
</evidence>
<proteinExistence type="inferred from homology"/>
<dbReference type="InterPro" id="IPR019740">
    <property type="entry name" value="Pyridox_Oxase_CS"/>
</dbReference>
<dbReference type="SUPFAM" id="SSF50475">
    <property type="entry name" value="FMN-binding split barrel"/>
    <property type="match status" value="1"/>
</dbReference>
<comment type="caution">
    <text evidence="14">The sequence shown here is derived from an EMBL/GenBank/DDBJ whole genome shotgun (WGS) entry which is preliminary data.</text>
</comment>
<dbReference type="Gene3D" id="2.30.110.10">
    <property type="entry name" value="Electron Transport, Fmn-binding Protein, Chain A"/>
    <property type="match status" value="1"/>
</dbReference>
<keyword evidence="10" id="KW-0560">Oxidoreductase</keyword>
<organism evidence="14 15">
    <name type="scientific">Calicophoron daubneyi</name>
    <name type="common">Rumen fluke</name>
    <name type="synonym">Paramphistomum daubneyi</name>
    <dbReference type="NCBI Taxonomy" id="300641"/>
    <lineage>
        <taxon>Eukaryota</taxon>
        <taxon>Metazoa</taxon>
        <taxon>Spiralia</taxon>
        <taxon>Lophotrochozoa</taxon>
        <taxon>Platyhelminthes</taxon>
        <taxon>Trematoda</taxon>
        <taxon>Digenea</taxon>
        <taxon>Plagiorchiida</taxon>
        <taxon>Pronocephalata</taxon>
        <taxon>Paramphistomoidea</taxon>
        <taxon>Paramphistomidae</taxon>
        <taxon>Calicophoron</taxon>
    </lineage>
</organism>
<evidence type="ECO:0000259" key="12">
    <source>
        <dbReference type="Pfam" id="PF01243"/>
    </source>
</evidence>
<dbReference type="GO" id="GO:0010181">
    <property type="term" value="F:FMN binding"/>
    <property type="evidence" value="ECO:0007669"/>
    <property type="project" value="InterPro"/>
</dbReference>